<name>A0A9P7BHN6_RHIOR</name>
<dbReference type="EMBL" id="JAANQT010019417">
    <property type="protein sequence ID" value="KAG1270961.1"/>
    <property type="molecule type" value="Genomic_DNA"/>
</dbReference>
<reference evidence="1" key="1">
    <citation type="journal article" date="2020" name="Microb. Genom.">
        <title>Genetic diversity of clinical and environmental Mucorales isolates obtained from an investigation of mucormycosis cases among solid organ transplant recipients.</title>
        <authorList>
            <person name="Nguyen M.H."/>
            <person name="Kaul D."/>
            <person name="Muto C."/>
            <person name="Cheng S.J."/>
            <person name="Richter R.A."/>
            <person name="Bruno V.M."/>
            <person name="Liu G."/>
            <person name="Beyhan S."/>
            <person name="Sundermann A.J."/>
            <person name="Mounaud S."/>
            <person name="Pasculle A.W."/>
            <person name="Nierman W.C."/>
            <person name="Driscoll E."/>
            <person name="Cumbie R."/>
            <person name="Clancy C.J."/>
            <person name="Dupont C.L."/>
        </authorList>
    </citation>
    <scope>NUCLEOTIDE SEQUENCE</scope>
    <source>
        <strain evidence="1">GL11</strain>
    </source>
</reference>
<evidence type="ECO:0000313" key="1">
    <source>
        <dbReference type="EMBL" id="KAG1270961.1"/>
    </source>
</evidence>
<proteinExistence type="predicted"/>
<evidence type="ECO:0000313" key="2">
    <source>
        <dbReference type="Proteomes" id="UP000716291"/>
    </source>
</evidence>
<protein>
    <submittedName>
        <fullName evidence="1">Uncharacterized protein</fullName>
    </submittedName>
</protein>
<dbReference type="Proteomes" id="UP000716291">
    <property type="component" value="Unassembled WGS sequence"/>
</dbReference>
<comment type="caution">
    <text evidence="1">The sequence shown here is derived from an EMBL/GenBank/DDBJ whole genome shotgun (WGS) entry which is preliminary data.</text>
</comment>
<organism evidence="1 2">
    <name type="scientific">Rhizopus oryzae</name>
    <name type="common">Mucormycosis agent</name>
    <name type="synonym">Rhizopus arrhizus var. delemar</name>
    <dbReference type="NCBI Taxonomy" id="64495"/>
    <lineage>
        <taxon>Eukaryota</taxon>
        <taxon>Fungi</taxon>
        <taxon>Fungi incertae sedis</taxon>
        <taxon>Mucoromycota</taxon>
        <taxon>Mucoromycotina</taxon>
        <taxon>Mucoromycetes</taxon>
        <taxon>Mucorales</taxon>
        <taxon>Mucorineae</taxon>
        <taxon>Rhizopodaceae</taxon>
        <taxon>Rhizopus</taxon>
    </lineage>
</organism>
<keyword evidence="2" id="KW-1185">Reference proteome</keyword>
<dbReference type="AlphaFoldDB" id="A0A9P7BHN6"/>
<gene>
    <name evidence="1" type="ORF">G6F64_015620</name>
</gene>
<sequence>MICLSSLARSNGIVGTVTRPALIAASQDAAIIGLFGPRKSRRLPATSFMSSVSTRAMRLVSAASSR</sequence>
<accession>A0A9P7BHN6</accession>